<name>A0ABN4RUU7_9BORD</name>
<accession>A0ABN4RUU7</accession>
<feature type="region of interest" description="Disordered" evidence="1">
    <location>
        <begin position="1"/>
        <end position="41"/>
    </location>
</feature>
<dbReference type="EMBL" id="CP016440">
    <property type="protein sequence ID" value="ANY17338.1"/>
    <property type="molecule type" value="Genomic_DNA"/>
</dbReference>
<evidence type="ECO:0000313" key="3">
    <source>
        <dbReference type="Proteomes" id="UP000092950"/>
    </source>
</evidence>
<dbReference type="Proteomes" id="UP000092950">
    <property type="component" value="Chromosome"/>
</dbReference>
<organism evidence="2 3">
    <name type="scientific">Bordetella pseudohinzii</name>
    <dbReference type="NCBI Taxonomy" id="1331258"/>
    <lineage>
        <taxon>Bacteria</taxon>
        <taxon>Pseudomonadati</taxon>
        <taxon>Pseudomonadota</taxon>
        <taxon>Betaproteobacteria</taxon>
        <taxon>Burkholderiales</taxon>
        <taxon>Alcaligenaceae</taxon>
        <taxon>Bordetella</taxon>
    </lineage>
</organism>
<proteinExistence type="predicted"/>
<evidence type="ECO:0000313" key="2">
    <source>
        <dbReference type="EMBL" id="ANY17338.1"/>
    </source>
</evidence>
<keyword evidence="3" id="KW-1185">Reference proteome</keyword>
<evidence type="ECO:0000256" key="1">
    <source>
        <dbReference type="SAM" id="MobiDB-lite"/>
    </source>
</evidence>
<protein>
    <submittedName>
        <fullName evidence="2">Uncharacterized protein</fullName>
    </submittedName>
</protein>
<reference evidence="2 3" key="1">
    <citation type="submission" date="2016-07" db="EMBL/GenBank/DDBJ databases">
        <title>Complete genome sequences of Bordetella pseudohinzii.</title>
        <authorList>
            <person name="Spilker T."/>
            <person name="Darrah R."/>
            <person name="LiPuma J.J."/>
        </authorList>
    </citation>
    <scope>NUCLEOTIDE SEQUENCE [LARGE SCALE GENOMIC DNA]</scope>
    <source>
        <strain evidence="2 3">HI4681</strain>
    </source>
</reference>
<sequence>MVMAIKLGNAPPAAGTGRLGSRHEAPATPGILPSPPDRPAAHTRLADDFLDALAREKVVVEVRH</sequence>
<gene>
    <name evidence="2" type="ORF">BBN53_16535</name>
</gene>